<dbReference type="SUPFAM" id="SSF47413">
    <property type="entry name" value="lambda repressor-like DNA-binding domains"/>
    <property type="match status" value="2"/>
</dbReference>
<protein>
    <submittedName>
        <fullName evidence="3">Helix-turn-helix transcriptional regulator</fullName>
    </submittedName>
</protein>
<dbReference type="PROSITE" id="PS50943">
    <property type="entry name" value="HTH_CROC1"/>
    <property type="match status" value="2"/>
</dbReference>
<dbReference type="AlphaFoldDB" id="A0A5S3P7R0"/>
<organism evidence="3 4">
    <name type="scientific">Qipengyuania marisflavi</name>
    <dbReference type="NCBI Taxonomy" id="2486356"/>
    <lineage>
        <taxon>Bacteria</taxon>
        <taxon>Pseudomonadati</taxon>
        <taxon>Pseudomonadota</taxon>
        <taxon>Alphaproteobacteria</taxon>
        <taxon>Sphingomonadales</taxon>
        <taxon>Erythrobacteraceae</taxon>
        <taxon>Qipengyuania</taxon>
    </lineage>
</organism>
<dbReference type="SMART" id="SM00530">
    <property type="entry name" value="HTH_XRE"/>
    <property type="match status" value="2"/>
</dbReference>
<dbReference type="InterPro" id="IPR010982">
    <property type="entry name" value="Lambda_DNA-bd_dom_sf"/>
</dbReference>
<comment type="caution">
    <text evidence="3">The sequence shown here is derived from an EMBL/GenBank/DDBJ whole genome shotgun (WGS) entry which is preliminary data.</text>
</comment>
<feature type="domain" description="HTH cro/C1-type" evidence="2">
    <location>
        <begin position="99"/>
        <end position="130"/>
    </location>
</feature>
<evidence type="ECO:0000313" key="4">
    <source>
        <dbReference type="Proteomes" id="UP000309668"/>
    </source>
</evidence>
<dbReference type="OrthoDB" id="9805356at2"/>
<evidence type="ECO:0000256" key="1">
    <source>
        <dbReference type="ARBA" id="ARBA00023125"/>
    </source>
</evidence>
<dbReference type="Proteomes" id="UP000309668">
    <property type="component" value="Unassembled WGS sequence"/>
</dbReference>
<dbReference type="EMBL" id="VCAO01000003">
    <property type="protein sequence ID" value="TMM48273.1"/>
    <property type="molecule type" value="Genomic_DNA"/>
</dbReference>
<proteinExistence type="predicted"/>
<dbReference type="GO" id="GO:0005829">
    <property type="term" value="C:cytosol"/>
    <property type="evidence" value="ECO:0007669"/>
    <property type="project" value="TreeGrafter"/>
</dbReference>
<dbReference type="InterPro" id="IPR050807">
    <property type="entry name" value="TransReg_Diox_bact_type"/>
</dbReference>
<gene>
    <name evidence="3" type="ORF">FEV51_08285</name>
</gene>
<accession>A0A5S3P7R0</accession>
<dbReference type="PANTHER" id="PTHR46797">
    <property type="entry name" value="HTH-TYPE TRANSCRIPTIONAL REGULATOR"/>
    <property type="match status" value="1"/>
</dbReference>
<dbReference type="Gene3D" id="1.10.260.40">
    <property type="entry name" value="lambda repressor-like DNA-binding domains"/>
    <property type="match status" value="2"/>
</dbReference>
<feature type="domain" description="HTH cro/C1-type" evidence="2">
    <location>
        <begin position="22"/>
        <end position="76"/>
    </location>
</feature>
<reference evidence="3 4" key="1">
    <citation type="submission" date="2019-05" db="EMBL/GenBank/DDBJ databases">
        <title>Erythrobacter marisflavi sp. nov., isolated from isolated from water of an estuary environment.</title>
        <authorList>
            <person name="Yoon J.-H."/>
        </authorList>
    </citation>
    <scope>NUCLEOTIDE SEQUENCE [LARGE SCALE GENOMIC DNA]</scope>
    <source>
        <strain evidence="3 4">KEM-5</strain>
    </source>
</reference>
<dbReference type="Pfam" id="PF13560">
    <property type="entry name" value="HTH_31"/>
    <property type="match status" value="2"/>
</dbReference>
<evidence type="ECO:0000313" key="3">
    <source>
        <dbReference type="EMBL" id="TMM48273.1"/>
    </source>
</evidence>
<dbReference type="CDD" id="cd00093">
    <property type="entry name" value="HTH_XRE"/>
    <property type="match status" value="2"/>
</dbReference>
<evidence type="ECO:0000259" key="2">
    <source>
        <dbReference type="PROSITE" id="PS50943"/>
    </source>
</evidence>
<name>A0A5S3P7R0_9SPHN</name>
<dbReference type="InterPro" id="IPR001387">
    <property type="entry name" value="Cro/C1-type_HTH"/>
</dbReference>
<sequence length="187" mass="20381">MPKKGPPRFARRSLDKSVGCRVRKHREASGISRNDLAGDAAIAPHTLARIERGHQLPTEDTLRRIAGVLRVSVGLLAPNWAADDRERIVLGTEHLGLGLRQIRVGRSITLTEAARAAGVSISTFSRFERGLHGEGELAKLYKAEGRMTERLTLVSDPLAKLLGYRSAADLTDACEWIELGQASVPSE</sequence>
<dbReference type="GO" id="GO:0003700">
    <property type="term" value="F:DNA-binding transcription factor activity"/>
    <property type="evidence" value="ECO:0007669"/>
    <property type="project" value="TreeGrafter"/>
</dbReference>
<keyword evidence="4" id="KW-1185">Reference proteome</keyword>
<dbReference type="GO" id="GO:0003677">
    <property type="term" value="F:DNA binding"/>
    <property type="evidence" value="ECO:0007669"/>
    <property type="project" value="UniProtKB-KW"/>
</dbReference>
<keyword evidence="1" id="KW-0238">DNA-binding</keyword>
<dbReference type="RefSeq" id="WP_138617792.1">
    <property type="nucleotide sequence ID" value="NZ_VCAO01000003.1"/>
</dbReference>
<dbReference type="PANTHER" id="PTHR46797:SF1">
    <property type="entry name" value="METHYLPHOSPHONATE SYNTHASE"/>
    <property type="match status" value="1"/>
</dbReference>